<keyword evidence="3" id="KW-1185">Reference proteome</keyword>
<organism evidence="2 3">
    <name type="scientific">Sphaerisporangium siamense</name>
    <dbReference type="NCBI Taxonomy" id="795645"/>
    <lineage>
        <taxon>Bacteria</taxon>
        <taxon>Bacillati</taxon>
        <taxon>Actinomycetota</taxon>
        <taxon>Actinomycetes</taxon>
        <taxon>Streptosporangiales</taxon>
        <taxon>Streptosporangiaceae</taxon>
        <taxon>Sphaerisporangium</taxon>
    </lineage>
</organism>
<dbReference type="InterPro" id="IPR036661">
    <property type="entry name" value="Luciferase-like_sf"/>
</dbReference>
<dbReference type="GO" id="GO:0016705">
    <property type="term" value="F:oxidoreductase activity, acting on paired donors, with incorporation or reduction of molecular oxygen"/>
    <property type="evidence" value="ECO:0007669"/>
    <property type="project" value="InterPro"/>
</dbReference>
<reference evidence="2 3" key="1">
    <citation type="submission" date="2020-08" db="EMBL/GenBank/DDBJ databases">
        <title>Sequencing the genomes of 1000 actinobacteria strains.</title>
        <authorList>
            <person name="Klenk H.-P."/>
        </authorList>
    </citation>
    <scope>NUCLEOTIDE SEQUENCE [LARGE SCALE GENOMIC DNA]</scope>
    <source>
        <strain evidence="2 3">DSM 45784</strain>
    </source>
</reference>
<dbReference type="NCBIfam" id="TIGR03620">
    <property type="entry name" value="F420_MSMEG_4141"/>
    <property type="match status" value="1"/>
</dbReference>
<dbReference type="Proteomes" id="UP000542210">
    <property type="component" value="Unassembled WGS sequence"/>
</dbReference>
<dbReference type="RefSeq" id="WP_184877395.1">
    <property type="nucleotide sequence ID" value="NZ_BOOV01000031.1"/>
</dbReference>
<dbReference type="InterPro" id="IPR050564">
    <property type="entry name" value="F420-G6PD/mer"/>
</dbReference>
<accession>A0A7W7G8N5</accession>
<feature type="domain" description="Luciferase-like" evidence="1">
    <location>
        <begin position="33"/>
        <end position="281"/>
    </location>
</feature>
<evidence type="ECO:0000313" key="3">
    <source>
        <dbReference type="Proteomes" id="UP000542210"/>
    </source>
</evidence>
<dbReference type="AlphaFoldDB" id="A0A7W7G8N5"/>
<evidence type="ECO:0000259" key="1">
    <source>
        <dbReference type="Pfam" id="PF00296"/>
    </source>
</evidence>
<sequence length="307" mass="33198">MHETNTAPRTDPAALKERLGRVGVWLARPCFDPAATSRAAAVTIEELGYRALWFGELLGGKESLVNASILLSATDDLMVATGIANIWARDATAVAAGANALAEAWEGRFVLGLGVSHDPLVRPRGHAYGRPVATMRAYLDAMDRAPYQPPLPEPPARVLAALRERMLRLAAERAQGAHTYFVTPEHTLRAREILGPEPLLAPEQAFVLETSPDRARAAAREYMSFYLELPNYLNSLRELGWSDADFGDGGSDALVDAIVPWGDPDTVAERVRAHHEAGADHVCVQPLADSTDGCVEQLRRLAPAVLG</sequence>
<name>A0A7W7G8N5_9ACTN</name>
<dbReference type="Pfam" id="PF00296">
    <property type="entry name" value="Bac_luciferase"/>
    <property type="match status" value="1"/>
</dbReference>
<evidence type="ECO:0000313" key="2">
    <source>
        <dbReference type="EMBL" id="MBB4699684.1"/>
    </source>
</evidence>
<dbReference type="PANTHER" id="PTHR43244">
    <property type="match status" value="1"/>
</dbReference>
<comment type="caution">
    <text evidence="2">The sequence shown here is derived from an EMBL/GenBank/DDBJ whole genome shotgun (WGS) entry which is preliminary data.</text>
</comment>
<dbReference type="PANTHER" id="PTHR43244:SF2">
    <property type="entry name" value="CONSERVED HYPOTHETICAL ALANINE AND PROLINE-RICH PROTEIN"/>
    <property type="match status" value="1"/>
</dbReference>
<dbReference type="InterPro" id="IPR011251">
    <property type="entry name" value="Luciferase-like_dom"/>
</dbReference>
<dbReference type="SUPFAM" id="SSF51679">
    <property type="entry name" value="Bacterial luciferase-like"/>
    <property type="match status" value="1"/>
</dbReference>
<dbReference type="Gene3D" id="3.20.20.30">
    <property type="entry name" value="Luciferase-like domain"/>
    <property type="match status" value="1"/>
</dbReference>
<dbReference type="EMBL" id="JACHND010000001">
    <property type="protein sequence ID" value="MBB4699684.1"/>
    <property type="molecule type" value="Genomic_DNA"/>
</dbReference>
<proteinExistence type="predicted"/>
<dbReference type="InterPro" id="IPR019922">
    <property type="entry name" value="Lucif-like_OxRdatse_MSMEG_4141"/>
</dbReference>
<gene>
    <name evidence="2" type="ORF">BJ982_001228</name>
</gene>
<protein>
    <submittedName>
        <fullName evidence="2">Putative F420-dependent oxidoreductase</fullName>
    </submittedName>
</protein>